<dbReference type="RefSeq" id="WP_343768621.1">
    <property type="nucleotide sequence ID" value="NZ_BAAACF010000001.1"/>
</dbReference>
<evidence type="ECO:0000256" key="5">
    <source>
        <dbReference type="ARBA" id="ARBA00022692"/>
    </source>
</evidence>
<sequence>MNNDLVIRKKKFSFLIEKRSLIIILSVILLAVFSILFSLSIGQKYIPLLEVIKTLLIKETSNISFIINNIRLPRTLVAFLVGASLALSGSIIQGIIKNPLADPNIIGIVDSGSVGALVFLTLFTDPKNNALTTSIFYMPLFTFIGAFSAALLVYFLAFNKGVTPNRLILIGLGISGAAKALTSILIINGPVVFIKEAQTWITGTVYGSNWTHVKLLFSWFSILLTITFIYIRQLNLQNLEDNISKGLGNSLEKNRFILLVLSAALASGTVAIGGGISFVGLIAPHISRKLTNSSFGNLVPISLLIGGIIVVLADIASRTLFFPLDLPVGIFTAAIGAPFFIYLLIKNQKSRGGL</sequence>
<feature type="transmembrane region" description="Helical" evidence="8">
    <location>
        <begin position="295"/>
        <end position="316"/>
    </location>
</feature>
<dbReference type="CDD" id="cd06550">
    <property type="entry name" value="TM_ABC_iron-siderophores_like"/>
    <property type="match status" value="1"/>
</dbReference>
<keyword evidence="6 8" id="KW-1133">Transmembrane helix</keyword>
<comment type="subcellular location">
    <subcellularLocation>
        <location evidence="1">Cell membrane</location>
        <topology evidence="1">Multi-pass membrane protein</topology>
    </subcellularLocation>
</comment>
<name>A0ABN1IXI2_9CLOT</name>
<dbReference type="EMBL" id="BAAACF010000001">
    <property type="protein sequence ID" value="GAA0723396.1"/>
    <property type="molecule type" value="Genomic_DNA"/>
</dbReference>
<evidence type="ECO:0000313" key="10">
    <source>
        <dbReference type="Proteomes" id="UP001500339"/>
    </source>
</evidence>
<comment type="caution">
    <text evidence="9">The sequence shown here is derived from an EMBL/GenBank/DDBJ whole genome shotgun (WGS) entry which is preliminary data.</text>
</comment>
<evidence type="ECO:0000256" key="3">
    <source>
        <dbReference type="ARBA" id="ARBA00022448"/>
    </source>
</evidence>
<keyword evidence="5 8" id="KW-0812">Transmembrane</keyword>
<comment type="similarity">
    <text evidence="2">Belongs to the binding-protein-dependent transport system permease family. FecCD subfamily.</text>
</comment>
<feature type="transmembrane region" description="Helical" evidence="8">
    <location>
        <begin position="21"/>
        <end position="41"/>
    </location>
</feature>
<keyword evidence="10" id="KW-1185">Reference proteome</keyword>
<reference evidence="9 10" key="1">
    <citation type="journal article" date="2019" name="Int. J. Syst. Evol. Microbiol.">
        <title>The Global Catalogue of Microorganisms (GCM) 10K type strain sequencing project: providing services to taxonomists for standard genome sequencing and annotation.</title>
        <authorList>
            <consortium name="The Broad Institute Genomics Platform"/>
            <consortium name="The Broad Institute Genome Sequencing Center for Infectious Disease"/>
            <person name="Wu L."/>
            <person name="Ma J."/>
        </authorList>
    </citation>
    <scope>NUCLEOTIDE SEQUENCE [LARGE SCALE GENOMIC DNA]</scope>
    <source>
        <strain evidence="9 10">JCM 1405</strain>
    </source>
</reference>
<evidence type="ECO:0000256" key="7">
    <source>
        <dbReference type="ARBA" id="ARBA00023136"/>
    </source>
</evidence>
<dbReference type="SUPFAM" id="SSF81345">
    <property type="entry name" value="ABC transporter involved in vitamin B12 uptake, BtuC"/>
    <property type="match status" value="1"/>
</dbReference>
<dbReference type="Pfam" id="PF01032">
    <property type="entry name" value="FecCD"/>
    <property type="match status" value="1"/>
</dbReference>
<dbReference type="Gene3D" id="1.10.3470.10">
    <property type="entry name" value="ABC transporter involved in vitamin B12 uptake, BtuC"/>
    <property type="match status" value="1"/>
</dbReference>
<feature type="transmembrane region" description="Helical" evidence="8">
    <location>
        <begin position="216"/>
        <end position="235"/>
    </location>
</feature>
<evidence type="ECO:0000256" key="2">
    <source>
        <dbReference type="ARBA" id="ARBA00007935"/>
    </source>
</evidence>
<keyword evidence="7 8" id="KW-0472">Membrane</keyword>
<dbReference type="PANTHER" id="PTHR30472">
    <property type="entry name" value="FERRIC ENTEROBACTIN TRANSPORT SYSTEM PERMEASE PROTEIN"/>
    <property type="match status" value="1"/>
</dbReference>
<evidence type="ECO:0000256" key="6">
    <source>
        <dbReference type="ARBA" id="ARBA00022989"/>
    </source>
</evidence>
<dbReference type="InterPro" id="IPR000522">
    <property type="entry name" value="ABC_transptr_permease_BtuC"/>
</dbReference>
<feature type="transmembrane region" description="Helical" evidence="8">
    <location>
        <begin position="135"/>
        <end position="155"/>
    </location>
</feature>
<accession>A0ABN1IXI2</accession>
<keyword evidence="4" id="KW-1003">Cell membrane</keyword>
<feature type="transmembrane region" description="Helical" evidence="8">
    <location>
        <begin position="167"/>
        <end position="187"/>
    </location>
</feature>
<feature type="transmembrane region" description="Helical" evidence="8">
    <location>
        <begin position="76"/>
        <end position="96"/>
    </location>
</feature>
<keyword evidence="3" id="KW-0813">Transport</keyword>
<protein>
    <submittedName>
        <fullName evidence="9">Iron ABC transporter permease</fullName>
    </submittedName>
</protein>
<evidence type="ECO:0000256" key="4">
    <source>
        <dbReference type="ARBA" id="ARBA00022475"/>
    </source>
</evidence>
<evidence type="ECO:0000256" key="1">
    <source>
        <dbReference type="ARBA" id="ARBA00004651"/>
    </source>
</evidence>
<organism evidence="9 10">
    <name type="scientific">Clostridium malenominatum</name>
    <dbReference type="NCBI Taxonomy" id="1539"/>
    <lineage>
        <taxon>Bacteria</taxon>
        <taxon>Bacillati</taxon>
        <taxon>Bacillota</taxon>
        <taxon>Clostridia</taxon>
        <taxon>Eubacteriales</taxon>
        <taxon>Clostridiaceae</taxon>
        <taxon>Clostridium</taxon>
    </lineage>
</organism>
<dbReference type="Proteomes" id="UP001500339">
    <property type="component" value="Unassembled WGS sequence"/>
</dbReference>
<feature type="transmembrane region" description="Helical" evidence="8">
    <location>
        <begin position="105"/>
        <end position="123"/>
    </location>
</feature>
<proteinExistence type="inferred from homology"/>
<gene>
    <name evidence="9" type="ORF">GCM10008905_15980</name>
</gene>
<dbReference type="InterPro" id="IPR037294">
    <property type="entry name" value="ABC_BtuC-like"/>
</dbReference>
<evidence type="ECO:0000256" key="8">
    <source>
        <dbReference type="SAM" id="Phobius"/>
    </source>
</evidence>
<feature type="transmembrane region" description="Helical" evidence="8">
    <location>
        <begin position="328"/>
        <end position="345"/>
    </location>
</feature>
<dbReference type="PANTHER" id="PTHR30472:SF24">
    <property type="entry name" value="FERRIC ENTEROBACTIN TRANSPORT SYSTEM PERMEASE PROTEIN FEPG"/>
    <property type="match status" value="1"/>
</dbReference>
<feature type="transmembrane region" description="Helical" evidence="8">
    <location>
        <begin position="256"/>
        <end position="283"/>
    </location>
</feature>
<evidence type="ECO:0000313" key="9">
    <source>
        <dbReference type="EMBL" id="GAA0723396.1"/>
    </source>
</evidence>